<feature type="chain" id="PRO_5019192290" evidence="1">
    <location>
        <begin position="24"/>
        <end position="181"/>
    </location>
</feature>
<sequence>MKSLKTTIIAWVLSMLVAMPALASNESVPPSATPTQFTETDIQSLFEQNAEPMPSSSPVGELAAGDVEALFEQGAEPMQLAALSPEEMAETEGAWVQFAIGGVFGGAGYAWGVYRGNYSWNTMDFVGNVATGSLIGGTFGTLGKIASGGVGFVSGLTNTWVNLGRANSFLYNGAVNKHWRR</sequence>
<keyword evidence="1" id="KW-0732">Signal</keyword>
<name>A0A450YJ69_9GAMM</name>
<gene>
    <name evidence="2" type="ORF">BECKTC1821E_GA0114239_101216</name>
</gene>
<dbReference type="AlphaFoldDB" id="A0A450YJ69"/>
<organism evidence="2">
    <name type="scientific">Candidatus Kentrum sp. TC</name>
    <dbReference type="NCBI Taxonomy" id="2126339"/>
    <lineage>
        <taxon>Bacteria</taxon>
        <taxon>Pseudomonadati</taxon>
        <taxon>Pseudomonadota</taxon>
        <taxon>Gammaproteobacteria</taxon>
        <taxon>Candidatus Kentrum</taxon>
    </lineage>
</organism>
<dbReference type="EMBL" id="CAADFT010000012">
    <property type="protein sequence ID" value="VFK41571.1"/>
    <property type="molecule type" value="Genomic_DNA"/>
</dbReference>
<evidence type="ECO:0000256" key="1">
    <source>
        <dbReference type="SAM" id="SignalP"/>
    </source>
</evidence>
<proteinExistence type="predicted"/>
<feature type="signal peptide" evidence="1">
    <location>
        <begin position="1"/>
        <end position="23"/>
    </location>
</feature>
<accession>A0A450YJ69</accession>
<reference evidence="2" key="1">
    <citation type="submission" date="2019-02" db="EMBL/GenBank/DDBJ databases">
        <authorList>
            <person name="Gruber-Vodicka R. H."/>
            <person name="Seah K. B. B."/>
        </authorList>
    </citation>
    <scope>NUCLEOTIDE SEQUENCE</scope>
    <source>
        <strain evidence="2">BECK_BZ125</strain>
    </source>
</reference>
<protein>
    <submittedName>
        <fullName evidence="2">Uncharacterized protein</fullName>
    </submittedName>
</protein>
<evidence type="ECO:0000313" key="2">
    <source>
        <dbReference type="EMBL" id="VFK41571.1"/>
    </source>
</evidence>